<dbReference type="PROSITE" id="PS51257">
    <property type="entry name" value="PROKAR_LIPOPROTEIN"/>
    <property type="match status" value="1"/>
</dbReference>
<proteinExistence type="predicted"/>
<dbReference type="EMBL" id="CP036313">
    <property type="protein sequence ID" value="QBH12909.1"/>
    <property type="molecule type" value="Genomic_DNA"/>
</dbReference>
<gene>
    <name evidence="2" type="ORF">DO021_00250</name>
    <name evidence="1" type="ORF">EYB58_08265</name>
</gene>
<dbReference type="PIRSF" id="PIRSF020555">
    <property type="entry name" value="UCP020555"/>
    <property type="match status" value="1"/>
</dbReference>
<reference evidence="2 3" key="1">
    <citation type="submission" date="2018-06" db="EMBL/GenBank/DDBJ databases">
        <title>Complete Genome Sequence of Desulfobacter hydrogenophilus (DSM3380).</title>
        <authorList>
            <person name="Marietou A."/>
            <person name="Schreiber L."/>
            <person name="Marshall I."/>
            <person name="Jorgensen B."/>
        </authorList>
    </citation>
    <scope>NUCLEOTIDE SEQUENCE [LARGE SCALE GENOMIC DNA]</scope>
    <source>
        <strain evidence="2 3">DSM 3380</strain>
    </source>
</reference>
<reference evidence="1 4" key="2">
    <citation type="submission" date="2019-02" db="EMBL/GenBank/DDBJ databases">
        <title>Complete genome sequence of Desulfobacter hydrogenophilus AcRS1.</title>
        <authorList>
            <person name="Marietou A."/>
            <person name="Lund M.B."/>
            <person name="Marshall I.P.G."/>
            <person name="Schreiber L."/>
            <person name="Jorgensen B."/>
        </authorList>
    </citation>
    <scope>NUCLEOTIDE SEQUENCE [LARGE SCALE GENOMIC DNA]</scope>
    <source>
        <strain evidence="1 4">AcRS1</strain>
    </source>
</reference>
<sequence length="123" mass="13907">MNMNKWCALPLLIIFLMAGCATNKEIYYWGEYEQLIHDAYIKPGSADPATQIEKLNADIQKSEAMGKRVAPGIYAHLGFLYAVEGKDSQSKAAFKQEQTLYPESNAFIEGMLNRARQNEENQL</sequence>
<dbReference type="OrthoDB" id="5354893at2"/>
<dbReference type="RefSeq" id="WP_111952521.1">
    <property type="nucleotide sequence ID" value="NZ_CP036313.1"/>
</dbReference>
<dbReference type="EMBL" id="QLNI01000001">
    <property type="protein sequence ID" value="RAM03894.1"/>
    <property type="molecule type" value="Genomic_DNA"/>
</dbReference>
<evidence type="ECO:0000313" key="3">
    <source>
        <dbReference type="Proteomes" id="UP000248798"/>
    </source>
</evidence>
<organism evidence="2 3">
    <name type="scientific">Desulfobacter hydrogenophilus</name>
    <dbReference type="NCBI Taxonomy" id="2291"/>
    <lineage>
        <taxon>Bacteria</taxon>
        <taxon>Pseudomonadati</taxon>
        <taxon>Thermodesulfobacteriota</taxon>
        <taxon>Desulfobacteria</taxon>
        <taxon>Desulfobacterales</taxon>
        <taxon>Desulfobacteraceae</taxon>
        <taxon>Desulfobacter</taxon>
    </lineage>
</organism>
<name>A0A328FH24_9BACT</name>
<accession>A0A328FH24</accession>
<evidence type="ECO:0000313" key="1">
    <source>
        <dbReference type="EMBL" id="QBH12909.1"/>
    </source>
</evidence>
<keyword evidence="4" id="KW-1185">Reference proteome</keyword>
<dbReference type="AlphaFoldDB" id="A0A328FH24"/>
<dbReference type="Proteomes" id="UP000293902">
    <property type="component" value="Chromosome"/>
</dbReference>
<protein>
    <submittedName>
        <fullName evidence="2">DUF4810 domain-containing protein</fullName>
    </submittedName>
</protein>
<evidence type="ECO:0000313" key="2">
    <source>
        <dbReference type="EMBL" id="RAM03894.1"/>
    </source>
</evidence>
<dbReference type="InterPro" id="IPR014508">
    <property type="entry name" value="UCP020555_TPR-like"/>
</dbReference>
<evidence type="ECO:0000313" key="4">
    <source>
        <dbReference type="Proteomes" id="UP000293902"/>
    </source>
</evidence>
<dbReference type="Pfam" id="PF16068">
    <property type="entry name" value="DUF4810"/>
    <property type="match status" value="1"/>
</dbReference>
<dbReference type="Proteomes" id="UP000248798">
    <property type="component" value="Unassembled WGS sequence"/>
</dbReference>